<name>A0ABQ5A3R2_9ASTR</name>
<accession>A0ABQ5A3R2</accession>
<organism evidence="2 3">
    <name type="scientific">Tanacetum coccineum</name>
    <dbReference type="NCBI Taxonomy" id="301880"/>
    <lineage>
        <taxon>Eukaryota</taxon>
        <taxon>Viridiplantae</taxon>
        <taxon>Streptophyta</taxon>
        <taxon>Embryophyta</taxon>
        <taxon>Tracheophyta</taxon>
        <taxon>Spermatophyta</taxon>
        <taxon>Magnoliopsida</taxon>
        <taxon>eudicotyledons</taxon>
        <taxon>Gunneridae</taxon>
        <taxon>Pentapetalae</taxon>
        <taxon>asterids</taxon>
        <taxon>campanulids</taxon>
        <taxon>Asterales</taxon>
        <taxon>Asteraceae</taxon>
        <taxon>Asteroideae</taxon>
        <taxon>Anthemideae</taxon>
        <taxon>Anthemidinae</taxon>
        <taxon>Tanacetum</taxon>
    </lineage>
</organism>
<evidence type="ECO:0000256" key="1">
    <source>
        <dbReference type="SAM" id="Phobius"/>
    </source>
</evidence>
<keyword evidence="1" id="KW-0812">Transmembrane</keyword>
<sequence>MPWCSTLKTTISLGSCPIALLIISNIYVTSTPAITSKMPYFVALVALLGARAIVVKMALGALGQRSPIRLPLACPYIVDLGDILPLKGLLRVTMVVSG</sequence>
<dbReference type="Proteomes" id="UP001151760">
    <property type="component" value="Unassembled WGS sequence"/>
</dbReference>
<keyword evidence="1" id="KW-1133">Transmembrane helix</keyword>
<evidence type="ECO:0000313" key="3">
    <source>
        <dbReference type="Proteomes" id="UP001151760"/>
    </source>
</evidence>
<feature type="transmembrane region" description="Helical" evidence="1">
    <location>
        <begin position="40"/>
        <end position="59"/>
    </location>
</feature>
<feature type="transmembrane region" description="Helical" evidence="1">
    <location>
        <begin position="7"/>
        <end position="28"/>
    </location>
</feature>
<reference evidence="2" key="2">
    <citation type="submission" date="2022-01" db="EMBL/GenBank/DDBJ databases">
        <authorList>
            <person name="Yamashiro T."/>
            <person name="Shiraishi A."/>
            <person name="Satake H."/>
            <person name="Nakayama K."/>
        </authorList>
    </citation>
    <scope>NUCLEOTIDE SEQUENCE</scope>
</reference>
<gene>
    <name evidence="2" type="ORF">Tco_0804217</name>
</gene>
<proteinExistence type="predicted"/>
<reference evidence="2" key="1">
    <citation type="journal article" date="2022" name="Int. J. Mol. Sci.">
        <title>Draft Genome of Tanacetum Coccineum: Genomic Comparison of Closely Related Tanacetum-Family Plants.</title>
        <authorList>
            <person name="Yamashiro T."/>
            <person name="Shiraishi A."/>
            <person name="Nakayama K."/>
            <person name="Satake H."/>
        </authorList>
    </citation>
    <scope>NUCLEOTIDE SEQUENCE</scope>
</reference>
<keyword evidence="1" id="KW-0472">Membrane</keyword>
<dbReference type="EMBL" id="BQNB010011947">
    <property type="protein sequence ID" value="GJS97249.1"/>
    <property type="molecule type" value="Genomic_DNA"/>
</dbReference>
<evidence type="ECO:0000313" key="2">
    <source>
        <dbReference type="EMBL" id="GJS97249.1"/>
    </source>
</evidence>
<protein>
    <submittedName>
        <fullName evidence="2">Uncharacterized protein</fullName>
    </submittedName>
</protein>
<keyword evidence="3" id="KW-1185">Reference proteome</keyword>
<comment type="caution">
    <text evidence="2">The sequence shown here is derived from an EMBL/GenBank/DDBJ whole genome shotgun (WGS) entry which is preliminary data.</text>
</comment>